<proteinExistence type="predicted"/>
<dbReference type="InterPro" id="IPR011989">
    <property type="entry name" value="ARM-like"/>
</dbReference>
<evidence type="ECO:0000313" key="3">
    <source>
        <dbReference type="Proteomes" id="UP000316921"/>
    </source>
</evidence>
<sequence length="250" mass="27559" precursor="true">MLTALTLALLVSLAPAQEETPPPTPEQVELAVSAIESGLEEHDLEATLAAIEAAKTVPHEDVTEALGEAARTPELEIGVAALDALGRIEHDSAVAELKKVRKKAKKLLDEEAWAIELWRAMGRRGDAELIDELADGSVTAQHFKVDRARILALGKIRSPKSVEALMDLMKRIAIKEVNGFMDPFRASLGALTGQDAGHNRPLWQAWWNDNKRSLALPEEEAVIENKKIRVVWEGFWKDRKQKDDEGDGGR</sequence>
<gene>
    <name evidence="2" type="ORF">Pla133_43780</name>
</gene>
<evidence type="ECO:0008006" key="4">
    <source>
        <dbReference type="Google" id="ProtNLM"/>
    </source>
</evidence>
<name>A0A518BQL6_9BACT</name>
<dbReference type="Gene3D" id="1.25.10.10">
    <property type="entry name" value="Leucine-rich Repeat Variant"/>
    <property type="match status" value="1"/>
</dbReference>
<keyword evidence="1" id="KW-0732">Signal</keyword>
<dbReference type="SUPFAM" id="SSF48371">
    <property type="entry name" value="ARM repeat"/>
    <property type="match status" value="1"/>
</dbReference>
<feature type="signal peptide" evidence="1">
    <location>
        <begin position="1"/>
        <end position="16"/>
    </location>
</feature>
<reference evidence="2 3" key="1">
    <citation type="submission" date="2019-02" db="EMBL/GenBank/DDBJ databases">
        <title>Deep-cultivation of Planctomycetes and their phenomic and genomic characterization uncovers novel biology.</title>
        <authorList>
            <person name="Wiegand S."/>
            <person name="Jogler M."/>
            <person name="Boedeker C."/>
            <person name="Pinto D."/>
            <person name="Vollmers J."/>
            <person name="Rivas-Marin E."/>
            <person name="Kohn T."/>
            <person name="Peeters S.H."/>
            <person name="Heuer A."/>
            <person name="Rast P."/>
            <person name="Oberbeckmann S."/>
            <person name="Bunk B."/>
            <person name="Jeske O."/>
            <person name="Meyerdierks A."/>
            <person name="Storesund J.E."/>
            <person name="Kallscheuer N."/>
            <person name="Luecker S."/>
            <person name="Lage O.M."/>
            <person name="Pohl T."/>
            <person name="Merkel B.J."/>
            <person name="Hornburger P."/>
            <person name="Mueller R.-W."/>
            <person name="Bruemmer F."/>
            <person name="Labrenz M."/>
            <person name="Spormann A.M."/>
            <person name="Op den Camp H."/>
            <person name="Overmann J."/>
            <person name="Amann R."/>
            <person name="Jetten M.S.M."/>
            <person name="Mascher T."/>
            <person name="Medema M.H."/>
            <person name="Devos D.P."/>
            <person name="Kaster A.-K."/>
            <person name="Ovreas L."/>
            <person name="Rohde M."/>
            <person name="Galperin M.Y."/>
            <person name="Jogler C."/>
        </authorList>
    </citation>
    <scope>NUCLEOTIDE SEQUENCE [LARGE SCALE GENOMIC DNA]</scope>
    <source>
        <strain evidence="2 3">Pla133</strain>
    </source>
</reference>
<dbReference type="AlphaFoldDB" id="A0A518BQL6"/>
<evidence type="ECO:0000313" key="2">
    <source>
        <dbReference type="EMBL" id="QDU69259.1"/>
    </source>
</evidence>
<protein>
    <recommendedName>
        <fullName evidence="4">HEAT repeat domain-containing protein</fullName>
    </recommendedName>
</protein>
<keyword evidence="3" id="KW-1185">Reference proteome</keyword>
<evidence type="ECO:0000256" key="1">
    <source>
        <dbReference type="SAM" id="SignalP"/>
    </source>
</evidence>
<dbReference type="InterPro" id="IPR016024">
    <property type="entry name" value="ARM-type_fold"/>
</dbReference>
<dbReference type="Proteomes" id="UP000316921">
    <property type="component" value="Chromosome"/>
</dbReference>
<dbReference type="RefSeq" id="WP_145068998.1">
    <property type="nucleotide sequence ID" value="NZ_CP036287.1"/>
</dbReference>
<dbReference type="EMBL" id="CP036287">
    <property type="protein sequence ID" value="QDU69259.1"/>
    <property type="molecule type" value="Genomic_DNA"/>
</dbReference>
<dbReference type="KEGG" id="pbap:Pla133_43780"/>
<accession>A0A518BQL6</accession>
<feature type="chain" id="PRO_5022086640" description="HEAT repeat domain-containing protein" evidence="1">
    <location>
        <begin position="17"/>
        <end position="250"/>
    </location>
</feature>
<organism evidence="2 3">
    <name type="scientific">Engelhardtia mirabilis</name>
    <dbReference type="NCBI Taxonomy" id="2528011"/>
    <lineage>
        <taxon>Bacteria</taxon>
        <taxon>Pseudomonadati</taxon>
        <taxon>Planctomycetota</taxon>
        <taxon>Planctomycetia</taxon>
        <taxon>Planctomycetia incertae sedis</taxon>
        <taxon>Engelhardtia</taxon>
    </lineage>
</organism>